<organism evidence="3">
    <name type="scientific">Castellaniella ginsengisoli</name>
    <dbReference type="NCBI Taxonomy" id="546114"/>
    <lineage>
        <taxon>Bacteria</taxon>
        <taxon>Pseudomonadati</taxon>
        <taxon>Pseudomonadota</taxon>
        <taxon>Betaproteobacteria</taxon>
        <taxon>Burkholderiales</taxon>
        <taxon>Alcaligenaceae</taxon>
        <taxon>Castellaniella</taxon>
    </lineage>
</organism>
<dbReference type="AlphaFoldDB" id="A0AB39E2W5"/>
<dbReference type="RefSeq" id="WP_368641390.1">
    <property type="nucleotide sequence ID" value="NZ_CP158256.1"/>
</dbReference>
<accession>A0AB39E2W5</accession>
<evidence type="ECO:0000313" key="7">
    <source>
        <dbReference type="EMBL" id="XDJ80129.1"/>
    </source>
</evidence>
<sequence>MADSAKSHGYAVAAAWASFPTLGIVGEASKEREGQARGGEAAASPKLRHANNCGTAWLTRFGCILGVLVVVLSIFGYDTEAYMQVKTRISVATTRLVTIEHPQLSLQVALHVTKRQNGANASNRGGVSGGITGMADSAKSHGYAVAASPHGCWSEGFNTSRSPEHGA</sequence>
<feature type="transmembrane region" description="Helical" evidence="1">
    <location>
        <begin position="57"/>
        <end position="77"/>
    </location>
</feature>
<evidence type="ECO:0008006" key="10">
    <source>
        <dbReference type="Google" id="ProtNLM"/>
    </source>
</evidence>
<evidence type="ECO:0000313" key="2">
    <source>
        <dbReference type="EMBL" id="XDJ53269.1"/>
    </source>
</evidence>
<dbReference type="EMBL" id="CP158260">
    <property type="protein sequence ID" value="XDJ64695.1"/>
    <property type="molecule type" value="Genomic_DNA"/>
</dbReference>
<dbReference type="EMBL" id="CP158266">
    <property type="protein sequence ID" value="XDJ83693.1"/>
    <property type="molecule type" value="Genomic_DNA"/>
</dbReference>
<evidence type="ECO:0000313" key="4">
    <source>
        <dbReference type="EMBL" id="XDJ64695.1"/>
    </source>
</evidence>
<proteinExistence type="predicted"/>
<dbReference type="EMBL" id="CP158256">
    <property type="protein sequence ID" value="XDJ53269.1"/>
    <property type="molecule type" value="Genomic_DNA"/>
</dbReference>
<dbReference type="EMBL" id="CP158261">
    <property type="protein sequence ID" value="XDJ65273.1"/>
    <property type="molecule type" value="Genomic_DNA"/>
</dbReference>
<dbReference type="EMBL" id="CP158264">
    <property type="protein sequence ID" value="XDJ73391.1"/>
    <property type="molecule type" value="Genomic_DNA"/>
</dbReference>
<reference evidence="3" key="1">
    <citation type="submission" date="2024-05" db="EMBL/GenBank/DDBJ databases">
        <authorList>
            <person name="Luo Y.-C."/>
            <person name="Nicholds J."/>
            <person name="Mortimer T."/>
            <person name="Maboni G."/>
        </authorList>
    </citation>
    <scope>NUCLEOTIDE SEQUENCE</scope>
    <source>
        <strain evidence="9">140124</strain>
        <strain evidence="7">141555</strain>
        <strain evidence="8">143751</strain>
        <strain evidence="6">143811</strain>
        <strain evidence="5">145849</strain>
        <strain evidence="4">145850</strain>
        <strain evidence="3">145852</strain>
        <strain evidence="2">150964</strain>
    </source>
</reference>
<dbReference type="EMBL" id="CP158259">
    <property type="protein sequence ID" value="XDJ60689.1"/>
    <property type="molecule type" value="Genomic_DNA"/>
</dbReference>
<dbReference type="EMBL" id="CP158267">
    <property type="protein sequence ID" value="XDJ80129.1"/>
    <property type="molecule type" value="Genomic_DNA"/>
</dbReference>
<keyword evidence="1" id="KW-1133">Transmembrane helix</keyword>
<evidence type="ECO:0000313" key="9">
    <source>
        <dbReference type="EMBL" id="XDJ84648.1"/>
    </source>
</evidence>
<protein>
    <recommendedName>
        <fullName evidence="10">DUF3592 domain-containing protein</fullName>
    </recommendedName>
</protein>
<keyword evidence="1" id="KW-0812">Transmembrane</keyword>
<evidence type="ECO:0000313" key="3">
    <source>
        <dbReference type="EMBL" id="XDJ60689.1"/>
    </source>
</evidence>
<keyword evidence="1" id="KW-0472">Membrane</keyword>
<evidence type="ECO:0000313" key="8">
    <source>
        <dbReference type="EMBL" id="XDJ83693.1"/>
    </source>
</evidence>
<name>A0AB39E2W5_9BURK</name>
<dbReference type="EMBL" id="CP158268">
    <property type="protein sequence ID" value="XDJ84648.1"/>
    <property type="molecule type" value="Genomic_DNA"/>
</dbReference>
<evidence type="ECO:0000313" key="6">
    <source>
        <dbReference type="EMBL" id="XDJ73391.1"/>
    </source>
</evidence>
<gene>
    <name evidence="5" type="ORF">ABRY91_07390</name>
    <name evidence="3" type="ORF">ABRY92_11975</name>
    <name evidence="8" type="ORF">ABRY96_05670</name>
    <name evidence="6" type="ORF">ABRY97_06985</name>
    <name evidence="2" type="ORF">ABRZ01_01840</name>
    <name evidence="4" type="ORF">ABRZ03_05020</name>
    <name evidence="7" type="ORF">ABRZ07_01015</name>
    <name evidence="9" type="ORF">ABRZ08_10505</name>
</gene>
<evidence type="ECO:0000256" key="1">
    <source>
        <dbReference type="SAM" id="Phobius"/>
    </source>
</evidence>
<evidence type="ECO:0000313" key="5">
    <source>
        <dbReference type="EMBL" id="XDJ65273.1"/>
    </source>
</evidence>